<evidence type="ECO:0000256" key="2">
    <source>
        <dbReference type="SAM" id="Phobius"/>
    </source>
</evidence>
<dbReference type="GeneTree" id="ENSGT00390000007302"/>
<feature type="region of interest" description="Disordered" evidence="1">
    <location>
        <begin position="1"/>
        <end position="39"/>
    </location>
</feature>
<dbReference type="PROSITE" id="PS50835">
    <property type="entry name" value="IG_LIKE"/>
    <property type="match status" value="1"/>
</dbReference>
<keyword evidence="2" id="KW-0812">Transmembrane</keyword>
<keyword evidence="2" id="KW-0472">Membrane</keyword>
<evidence type="ECO:0000313" key="5">
    <source>
        <dbReference type="Proteomes" id="UP000823872"/>
    </source>
</evidence>
<organism evidence="4 5">
    <name type="scientific">Felis catus</name>
    <name type="common">Cat</name>
    <name type="synonym">Felis silvestris catus</name>
    <dbReference type="NCBI Taxonomy" id="9685"/>
    <lineage>
        <taxon>Eukaryota</taxon>
        <taxon>Metazoa</taxon>
        <taxon>Chordata</taxon>
        <taxon>Craniata</taxon>
        <taxon>Vertebrata</taxon>
        <taxon>Euteleostomi</taxon>
        <taxon>Mammalia</taxon>
        <taxon>Eutheria</taxon>
        <taxon>Laurasiatheria</taxon>
        <taxon>Carnivora</taxon>
        <taxon>Feliformia</taxon>
        <taxon>Felidae</taxon>
        <taxon>Felinae</taxon>
        <taxon>Felis</taxon>
    </lineage>
</organism>
<dbReference type="Proteomes" id="UP000823872">
    <property type="component" value="Chromosome B2"/>
</dbReference>
<feature type="region of interest" description="Disordered" evidence="1">
    <location>
        <begin position="102"/>
        <end position="192"/>
    </location>
</feature>
<feature type="domain" description="Ig-like" evidence="3">
    <location>
        <begin position="245"/>
        <end position="345"/>
    </location>
</feature>
<dbReference type="SUPFAM" id="SSF48726">
    <property type="entry name" value="Immunoglobulin"/>
    <property type="match status" value="1"/>
</dbReference>
<reference evidence="4" key="3">
    <citation type="submission" date="2025-09" db="UniProtKB">
        <authorList>
            <consortium name="Ensembl"/>
        </authorList>
    </citation>
    <scope>IDENTIFICATION</scope>
    <source>
        <strain evidence="4">breed Abyssinian</strain>
    </source>
</reference>
<accession>A0ABI7XGG1</accession>
<proteinExistence type="predicted"/>
<dbReference type="InterPro" id="IPR003599">
    <property type="entry name" value="Ig_sub"/>
</dbReference>
<dbReference type="Gene3D" id="2.60.40.10">
    <property type="entry name" value="Immunoglobulins"/>
    <property type="match status" value="1"/>
</dbReference>
<reference evidence="4 5" key="1">
    <citation type="submission" date="2021-02" db="EMBL/GenBank/DDBJ databases">
        <title>Safari Cat Assemblies.</title>
        <authorList>
            <person name="Bredemeyer K.R."/>
            <person name="Murphy W.J."/>
        </authorList>
    </citation>
    <scope>NUCLEOTIDE SEQUENCE [LARGE SCALE GENOMIC DNA]</scope>
</reference>
<feature type="transmembrane region" description="Helical" evidence="2">
    <location>
        <begin position="363"/>
        <end position="383"/>
    </location>
</feature>
<evidence type="ECO:0000256" key="1">
    <source>
        <dbReference type="SAM" id="MobiDB-lite"/>
    </source>
</evidence>
<reference evidence="4" key="2">
    <citation type="submission" date="2025-08" db="UniProtKB">
        <authorList>
            <consortium name="Ensembl"/>
        </authorList>
    </citation>
    <scope>IDENTIFICATION</scope>
    <source>
        <strain evidence="4">breed Abyssinian</strain>
    </source>
</reference>
<dbReference type="SMART" id="SM00409">
    <property type="entry name" value="IG"/>
    <property type="match status" value="1"/>
</dbReference>
<feature type="region of interest" description="Disordered" evidence="1">
    <location>
        <begin position="64"/>
        <end position="84"/>
    </location>
</feature>
<feature type="compositionally biased region" description="Gly residues" evidence="1">
    <location>
        <begin position="120"/>
        <end position="136"/>
    </location>
</feature>
<feature type="compositionally biased region" description="Basic residues" evidence="1">
    <location>
        <begin position="102"/>
        <end position="114"/>
    </location>
</feature>
<sequence length="427" mass="46240">MSEGREPRTRLRQFHGRPEESLVTTESGGERGPEFTSGVTTHTLRALGKRRHLSGSGFVSVHRTEHPGAGLQPAEVGGVGGGQRRGVTRARAVCKAPARRVPRGLRSPRLRGCRSHAGSGRAGRGGARGRGRGGAARGWPAPEGGARGEPRRPLPPPRRGFPQPSARGSPGARGYKESGAAERATGRPSPTMSRGLRLLLLSCGRAPDACRLPTGSWRPPPHPNPLLSLAHAALSVPLAACSLAPAARVVKVACSEDVDLPCTAHWDPQVPYTVFWTKLTGDGEQRIEMPPEGLWYHQQKDGSLEASSERLYSLKIENTTSVDSGTYRCILEEPEGRRNQSGTVTLKVTGCPKERKEDTFQKYRAEIVLLLALVVFYLTLIIFTCKFAQQQSIFPDFSKPGTQRAFLPVVSPNKHLEPATLHKTELV</sequence>
<keyword evidence="2" id="KW-1133">Transmembrane helix</keyword>
<dbReference type="Ensembl" id="ENSFCTT00005031898.1">
    <property type="protein sequence ID" value="ENSFCTP00005021119.1"/>
    <property type="gene ID" value="ENSFCTG00005011350.1"/>
</dbReference>
<protein>
    <recommendedName>
        <fullName evidence="3">Ig-like domain-containing protein</fullName>
    </recommendedName>
</protein>
<evidence type="ECO:0000313" key="4">
    <source>
        <dbReference type="Ensembl" id="ENSFCTP00005021119.1"/>
    </source>
</evidence>
<dbReference type="InterPro" id="IPR036179">
    <property type="entry name" value="Ig-like_dom_sf"/>
</dbReference>
<evidence type="ECO:0000259" key="3">
    <source>
        <dbReference type="PROSITE" id="PS50835"/>
    </source>
</evidence>
<dbReference type="InterPro" id="IPR013106">
    <property type="entry name" value="Ig_V-set"/>
</dbReference>
<name>A0ABI7XGG1_FELCA</name>
<dbReference type="InterPro" id="IPR013783">
    <property type="entry name" value="Ig-like_fold"/>
</dbReference>
<dbReference type="InterPro" id="IPR007110">
    <property type="entry name" value="Ig-like_dom"/>
</dbReference>
<dbReference type="Pfam" id="PF07686">
    <property type="entry name" value="V-set"/>
    <property type="match status" value="1"/>
</dbReference>
<dbReference type="PANTHER" id="PTHR15193:SF1">
    <property type="entry name" value="CD83 ANTIGEN"/>
    <property type="match status" value="1"/>
</dbReference>
<dbReference type="PANTHER" id="PTHR15193">
    <property type="entry name" value="CD83 ANTIGEN"/>
    <property type="match status" value="1"/>
</dbReference>
<keyword evidence="5" id="KW-1185">Reference proteome</keyword>